<dbReference type="SUPFAM" id="SSF47616">
    <property type="entry name" value="GST C-terminal domain-like"/>
    <property type="match status" value="1"/>
</dbReference>
<evidence type="ECO:0000259" key="3">
    <source>
        <dbReference type="PROSITE" id="PS50405"/>
    </source>
</evidence>
<dbReference type="InterPro" id="IPR036249">
    <property type="entry name" value="Thioredoxin-like_sf"/>
</dbReference>
<dbReference type="InterPro" id="IPR010987">
    <property type="entry name" value="Glutathione-S-Trfase_C-like"/>
</dbReference>
<dbReference type="Gene3D" id="3.40.30.10">
    <property type="entry name" value="Glutaredoxin"/>
    <property type="match status" value="1"/>
</dbReference>
<dbReference type="PROSITE" id="PS50405">
    <property type="entry name" value="GST_CTER"/>
    <property type="match status" value="1"/>
</dbReference>
<dbReference type="InterPro" id="IPR036282">
    <property type="entry name" value="Glutathione-S-Trfase_C_sf"/>
</dbReference>
<dbReference type="NCBIfam" id="TIGR01262">
    <property type="entry name" value="maiA"/>
    <property type="match status" value="1"/>
</dbReference>
<evidence type="ECO:0008006" key="5">
    <source>
        <dbReference type="Google" id="ProtNLM"/>
    </source>
</evidence>
<dbReference type="PANTHER" id="PTHR42673">
    <property type="entry name" value="MALEYLACETOACETATE ISOMERASE"/>
    <property type="match status" value="1"/>
</dbReference>
<protein>
    <recommendedName>
        <fullName evidence="5">Maleylacetoacetate isomerase</fullName>
    </recommendedName>
</protein>
<dbReference type="Gene3D" id="1.20.1050.10">
    <property type="match status" value="1"/>
</dbReference>
<dbReference type="InterPro" id="IPR005955">
    <property type="entry name" value="GST_Zeta"/>
</dbReference>
<evidence type="ECO:0000256" key="1">
    <source>
        <dbReference type="ARBA" id="ARBA00010007"/>
    </source>
</evidence>
<proteinExistence type="inferred from homology"/>
<dbReference type="InterPro" id="IPR004046">
    <property type="entry name" value="GST_C"/>
</dbReference>
<feature type="domain" description="GST N-terminal" evidence="2">
    <location>
        <begin position="1"/>
        <end position="78"/>
    </location>
</feature>
<dbReference type="PANTHER" id="PTHR42673:SF4">
    <property type="entry name" value="MALEYLACETOACETATE ISOMERASE"/>
    <property type="match status" value="1"/>
</dbReference>
<dbReference type="SUPFAM" id="SSF52833">
    <property type="entry name" value="Thioredoxin-like"/>
    <property type="match status" value="1"/>
</dbReference>
<dbReference type="PROSITE" id="PS50404">
    <property type="entry name" value="GST_NTER"/>
    <property type="match status" value="1"/>
</dbReference>
<organism evidence="4">
    <name type="scientific">Arcella intermedia</name>
    <dbReference type="NCBI Taxonomy" id="1963864"/>
    <lineage>
        <taxon>Eukaryota</taxon>
        <taxon>Amoebozoa</taxon>
        <taxon>Tubulinea</taxon>
        <taxon>Elardia</taxon>
        <taxon>Arcellinida</taxon>
        <taxon>Sphaerothecina</taxon>
        <taxon>Arcellidae</taxon>
        <taxon>Arcella</taxon>
    </lineage>
</organism>
<feature type="domain" description="GST C-terminal" evidence="3">
    <location>
        <begin position="83"/>
        <end position="203"/>
    </location>
</feature>
<evidence type="ECO:0000259" key="2">
    <source>
        <dbReference type="PROSITE" id="PS50404"/>
    </source>
</evidence>
<dbReference type="GO" id="GO:0005737">
    <property type="term" value="C:cytoplasm"/>
    <property type="evidence" value="ECO:0007669"/>
    <property type="project" value="InterPro"/>
</dbReference>
<dbReference type="GO" id="GO:0006559">
    <property type="term" value="P:L-phenylalanine catabolic process"/>
    <property type="evidence" value="ECO:0007669"/>
    <property type="project" value="TreeGrafter"/>
</dbReference>
<dbReference type="AlphaFoldDB" id="A0A6B2LIU8"/>
<dbReference type="GO" id="GO:0016034">
    <property type="term" value="F:maleylacetoacetate isomerase activity"/>
    <property type="evidence" value="ECO:0007669"/>
    <property type="project" value="TreeGrafter"/>
</dbReference>
<dbReference type="GO" id="GO:0004364">
    <property type="term" value="F:glutathione transferase activity"/>
    <property type="evidence" value="ECO:0007669"/>
    <property type="project" value="TreeGrafter"/>
</dbReference>
<dbReference type="EMBL" id="GIBP01007788">
    <property type="protein sequence ID" value="NDV36757.1"/>
    <property type="molecule type" value="Transcribed_RNA"/>
</dbReference>
<dbReference type="SFLD" id="SFLDS00019">
    <property type="entry name" value="Glutathione_Transferase_(cytos"/>
    <property type="match status" value="1"/>
</dbReference>
<comment type="similarity">
    <text evidence="1">Belongs to the GST superfamily. Zeta family.</text>
</comment>
<dbReference type="Pfam" id="PF14497">
    <property type="entry name" value="GST_C_3"/>
    <property type="match status" value="1"/>
</dbReference>
<accession>A0A6B2LIU8</accession>
<dbReference type="InterPro" id="IPR004045">
    <property type="entry name" value="Glutathione_S-Trfase_N"/>
</dbReference>
<dbReference type="SFLD" id="SFLDG00358">
    <property type="entry name" value="Main_(cytGST)"/>
    <property type="match status" value="1"/>
</dbReference>
<sequence>MYSYFGSSCSYRVRIALALKSVPYTVIPVDLKAQRNKTEEYKQLNPTQKVPTLVIDGTPVYQSLAIIDMLDELYPNPPLYPHDPHQRAIAKSIVGTVLDIQPHQNLDILRQLFKEPEKKTEWARTQNIQGLQRLESILQKSAAAYSVGNQLTIADCFIVPQVYSALNYGVDITLYPKLNALYNYLNTTPPFLAASPKNQPDYK</sequence>
<name>A0A6B2LIU8_9EUKA</name>
<evidence type="ECO:0000313" key="4">
    <source>
        <dbReference type="EMBL" id="NDV36757.1"/>
    </source>
</evidence>
<dbReference type="GO" id="GO:0006749">
    <property type="term" value="P:glutathione metabolic process"/>
    <property type="evidence" value="ECO:0007669"/>
    <property type="project" value="TreeGrafter"/>
</dbReference>
<dbReference type="InterPro" id="IPR040079">
    <property type="entry name" value="Glutathione_S-Trfase"/>
</dbReference>
<dbReference type="Pfam" id="PF13409">
    <property type="entry name" value="GST_N_2"/>
    <property type="match status" value="1"/>
</dbReference>
<reference evidence="4" key="1">
    <citation type="journal article" date="2020" name="J. Eukaryot. Microbiol.">
        <title>De novo Sequencing, Assembly and Annotation of the Transcriptome for the Free-Living Testate Amoeba Arcella intermedia.</title>
        <authorList>
            <person name="Ribeiro G.M."/>
            <person name="Porfirio-Sousa A.L."/>
            <person name="Maurer-Alcala X.X."/>
            <person name="Katz L.A."/>
            <person name="Lahr D.J.G."/>
        </authorList>
    </citation>
    <scope>NUCLEOTIDE SEQUENCE</scope>
</reference>